<dbReference type="AlphaFoldDB" id="A0A0F8XHZ7"/>
<dbReference type="EMBL" id="LAZR01062862">
    <property type="protein sequence ID" value="KKK60655.1"/>
    <property type="molecule type" value="Genomic_DNA"/>
</dbReference>
<organism evidence="1">
    <name type="scientific">marine sediment metagenome</name>
    <dbReference type="NCBI Taxonomy" id="412755"/>
    <lineage>
        <taxon>unclassified sequences</taxon>
        <taxon>metagenomes</taxon>
        <taxon>ecological metagenomes</taxon>
    </lineage>
</organism>
<accession>A0A0F8XHZ7</accession>
<dbReference type="Gene3D" id="3.40.50.300">
    <property type="entry name" value="P-loop containing nucleotide triphosphate hydrolases"/>
    <property type="match status" value="1"/>
</dbReference>
<dbReference type="Pfam" id="PF03237">
    <property type="entry name" value="Terminase_6N"/>
    <property type="match status" value="1"/>
</dbReference>
<evidence type="ECO:0000313" key="1">
    <source>
        <dbReference type="EMBL" id="KKK60655.1"/>
    </source>
</evidence>
<gene>
    <name evidence="1" type="ORF">LCGC14_3022200</name>
</gene>
<reference evidence="1" key="1">
    <citation type="journal article" date="2015" name="Nature">
        <title>Complex archaea that bridge the gap between prokaryotes and eukaryotes.</title>
        <authorList>
            <person name="Spang A."/>
            <person name="Saw J.H."/>
            <person name="Jorgensen S.L."/>
            <person name="Zaremba-Niedzwiedzka K."/>
            <person name="Martijn J."/>
            <person name="Lind A.E."/>
            <person name="van Eijk R."/>
            <person name="Schleper C."/>
            <person name="Guy L."/>
            <person name="Ettema T.J."/>
        </authorList>
    </citation>
    <scope>NUCLEOTIDE SEQUENCE</scope>
</reference>
<dbReference type="InterPro" id="IPR027417">
    <property type="entry name" value="P-loop_NTPase"/>
</dbReference>
<protein>
    <submittedName>
        <fullName evidence="1">Uncharacterized protein</fullName>
    </submittedName>
</protein>
<feature type="non-terminal residue" evidence="1">
    <location>
        <position position="116"/>
    </location>
</feature>
<sequence>MGWIVAPTYDLTNKVFREIWKELIVKQNLPTKKKSEAQWYIEFAWGSIIQGKSADSPDSLVGEGLDYIILDEAAKIKKRVWQQYLRPTLSDKLGWSLKITTPEGFNWVYDEFLKGQ</sequence>
<comment type="caution">
    <text evidence="1">The sequence shown here is derived from an EMBL/GenBank/DDBJ whole genome shotgun (WGS) entry which is preliminary data.</text>
</comment>
<name>A0A0F8XHZ7_9ZZZZ</name>
<proteinExistence type="predicted"/>